<organism evidence="1">
    <name type="scientific">bioreactor metagenome</name>
    <dbReference type="NCBI Taxonomy" id="1076179"/>
    <lineage>
        <taxon>unclassified sequences</taxon>
        <taxon>metagenomes</taxon>
        <taxon>ecological metagenomes</taxon>
    </lineage>
</organism>
<proteinExistence type="predicted"/>
<comment type="caution">
    <text evidence="1">The sequence shown here is derived from an EMBL/GenBank/DDBJ whole genome shotgun (WGS) entry which is preliminary data.</text>
</comment>
<accession>A0A645E0Y7</accession>
<dbReference type="EMBL" id="VSSQ01041745">
    <property type="protein sequence ID" value="MPM95225.1"/>
    <property type="molecule type" value="Genomic_DNA"/>
</dbReference>
<reference evidence="1" key="1">
    <citation type="submission" date="2019-08" db="EMBL/GenBank/DDBJ databases">
        <authorList>
            <person name="Kucharzyk K."/>
            <person name="Murdoch R.W."/>
            <person name="Higgins S."/>
            <person name="Loffler F."/>
        </authorList>
    </citation>
    <scope>NUCLEOTIDE SEQUENCE</scope>
</reference>
<dbReference type="AlphaFoldDB" id="A0A645E0Y7"/>
<name>A0A645E0Y7_9ZZZZ</name>
<sequence>MQLRVEAFRGTAIKEAPAFLSKRSDKFIDAFSHNILYNSGCALREDTGLEKRLADLWRGGNGILALCFTLGGAERLLALMETERLFDWADVAFHQNAPGPCAYGTAVLAPVLDRLSITRYRTVVCYDGASEGVAARLRELAPMAEILMGKTEPMPPLRFDREDMALFYRALLQAQRRFFNRAELVDHLSTATGKPLYMARIALEIMAELGFLEENKGIRPVANPVPRDLTQSKLYAAIAALSH</sequence>
<protein>
    <submittedName>
        <fullName evidence="1">Uncharacterized protein</fullName>
    </submittedName>
</protein>
<gene>
    <name evidence="1" type="ORF">SDC9_142379</name>
</gene>
<evidence type="ECO:0000313" key="1">
    <source>
        <dbReference type="EMBL" id="MPM95225.1"/>
    </source>
</evidence>